<keyword evidence="2" id="KW-1133">Transmembrane helix</keyword>
<dbReference type="AlphaFoldDB" id="A0AAV4H0D5"/>
<dbReference type="Proteomes" id="UP000762676">
    <property type="component" value="Unassembled WGS sequence"/>
</dbReference>
<keyword evidence="2" id="KW-0812">Transmembrane</keyword>
<keyword evidence="2" id="KW-0472">Membrane</keyword>
<proteinExistence type="predicted"/>
<protein>
    <submittedName>
        <fullName evidence="3">Uncharacterized protein</fullName>
    </submittedName>
</protein>
<feature type="transmembrane region" description="Helical" evidence="2">
    <location>
        <begin position="20"/>
        <end position="40"/>
    </location>
</feature>
<accession>A0AAV4H0D5</accession>
<organism evidence="3 4">
    <name type="scientific">Elysia marginata</name>
    <dbReference type="NCBI Taxonomy" id="1093978"/>
    <lineage>
        <taxon>Eukaryota</taxon>
        <taxon>Metazoa</taxon>
        <taxon>Spiralia</taxon>
        <taxon>Lophotrochozoa</taxon>
        <taxon>Mollusca</taxon>
        <taxon>Gastropoda</taxon>
        <taxon>Heterobranchia</taxon>
        <taxon>Euthyneura</taxon>
        <taxon>Panpulmonata</taxon>
        <taxon>Sacoglossa</taxon>
        <taxon>Placobranchoidea</taxon>
        <taxon>Plakobranchidae</taxon>
        <taxon>Elysia</taxon>
    </lineage>
</organism>
<dbReference type="EMBL" id="BMAT01005321">
    <property type="protein sequence ID" value="GFR91016.1"/>
    <property type="molecule type" value="Genomic_DNA"/>
</dbReference>
<comment type="caution">
    <text evidence="3">The sequence shown here is derived from an EMBL/GenBank/DDBJ whole genome shotgun (WGS) entry which is preliminary data.</text>
</comment>
<feature type="compositionally biased region" description="Basic and acidic residues" evidence="1">
    <location>
        <begin position="93"/>
        <end position="103"/>
    </location>
</feature>
<gene>
    <name evidence="3" type="ORF">ElyMa_002581800</name>
</gene>
<name>A0AAV4H0D5_9GAST</name>
<evidence type="ECO:0000256" key="2">
    <source>
        <dbReference type="SAM" id="Phobius"/>
    </source>
</evidence>
<sequence>MTHRPGLRASNSFNSRNRVLFVMALNALHILQFLAVRLVLDLLLSSTSLPVEVIALIKTEEDLVNGSFLTQTDGDVEERTTQLSSSHRANLSTRKELSEKNVT</sequence>
<keyword evidence="4" id="KW-1185">Reference proteome</keyword>
<evidence type="ECO:0000256" key="1">
    <source>
        <dbReference type="SAM" id="MobiDB-lite"/>
    </source>
</evidence>
<evidence type="ECO:0000313" key="3">
    <source>
        <dbReference type="EMBL" id="GFR91016.1"/>
    </source>
</evidence>
<evidence type="ECO:0000313" key="4">
    <source>
        <dbReference type="Proteomes" id="UP000762676"/>
    </source>
</evidence>
<feature type="region of interest" description="Disordered" evidence="1">
    <location>
        <begin position="75"/>
        <end position="103"/>
    </location>
</feature>
<feature type="compositionally biased region" description="Polar residues" evidence="1">
    <location>
        <begin position="81"/>
        <end position="92"/>
    </location>
</feature>
<reference evidence="3 4" key="1">
    <citation type="journal article" date="2021" name="Elife">
        <title>Chloroplast acquisition without the gene transfer in kleptoplastic sea slugs, Plakobranchus ocellatus.</title>
        <authorList>
            <person name="Maeda T."/>
            <person name="Takahashi S."/>
            <person name="Yoshida T."/>
            <person name="Shimamura S."/>
            <person name="Takaki Y."/>
            <person name="Nagai Y."/>
            <person name="Toyoda A."/>
            <person name="Suzuki Y."/>
            <person name="Arimoto A."/>
            <person name="Ishii H."/>
            <person name="Satoh N."/>
            <person name="Nishiyama T."/>
            <person name="Hasebe M."/>
            <person name="Maruyama T."/>
            <person name="Minagawa J."/>
            <person name="Obokata J."/>
            <person name="Shigenobu S."/>
        </authorList>
    </citation>
    <scope>NUCLEOTIDE SEQUENCE [LARGE SCALE GENOMIC DNA]</scope>
</reference>